<protein>
    <submittedName>
        <fullName evidence="6 7">Uncharacterized protein LOC117571306</fullName>
    </submittedName>
</protein>
<gene>
    <name evidence="6 7" type="primary">LOC117571306</name>
</gene>
<dbReference type="CTD" id="37207"/>
<dbReference type="PRINTS" id="PR00503">
    <property type="entry name" value="BROMODOMAIN"/>
</dbReference>
<dbReference type="InterPro" id="IPR036427">
    <property type="entry name" value="Bromodomain-like_sf"/>
</dbReference>
<name>A0A6P8XCU1_DROAB</name>
<evidence type="ECO:0000259" key="4">
    <source>
        <dbReference type="PROSITE" id="PS50014"/>
    </source>
</evidence>
<dbReference type="GO" id="GO:0006338">
    <property type="term" value="P:chromatin remodeling"/>
    <property type="evidence" value="ECO:0007669"/>
    <property type="project" value="TreeGrafter"/>
</dbReference>
<organism evidence="5 7">
    <name type="scientific">Drosophila albomicans</name>
    <name type="common">Fruit fly</name>
    <dbReference type="NCBI Taxonomy" id="7291"/>
    <lineage>
        <taxon>Eukaryota</taxon>
        <taxon>Metazoa</taxon>
        <taxon>Ecdysozoa</taxon>
        <taxon>Arthropoda</taxon>
        <taxon>Hexapoda</taxon>
        <taxon>Insecta</taxon>
        <taxon>Pterygota</taxon>
        <taxon>Neoptera</taxon>
        <taxon>Endopterygota</taxon>
        <taxon>Diptera</taxon>
        <taxon>Brachycera</taxon>
        <taxon>Muscomorpha</taxon>
        <taxon>Ephydroidea</taxon>
        <taxon>Drosophilidae</taxon>
        <taxon>Drosophila</taxon>
    </lineage>
</organism>
<evidence type="ECO:0000256" key="2">
    <source>
        <dbReference type="PROSITE-ProRule" id="PRU00035"/>
    </source>
</evidence>
<dbReference type="Pfam" id="PF00439">
    <property type="entry name" value="Bromodomain"/>
    <property type="match status" value="1"/>
</dbReference>
<feature type="region of interest" description="Disordered" evidence="3">
    <location>
        <begin position="467"/>
        <end position="511"/>
    </location>
</feature>
<evidence type="ECO:0000256" key="1">
    <source>
        <dbReference type="ARBA" id="ARBA00023117"/>
    </source>
</evidence>
<dbReference type="OrthoDB" id="6017at2759"/>
<dbReference type="GO" id="GO:0006355">
    <property type="term" value="P:regulation of DNA-templated transcription"/>
    <property type="evidence" value="ECO:0007669"/>
    <property type="project" value="TreeGrafter"/>
</dbReference>
<evidence type="ECO:0000256" key="3">
    <source>
        <dbReference type="SAM" id="MobiDB-lite"/>
    </source>
</evidence>
<evidence type="ECO:0000313" key="7">
    <source>
        <dbReference type="RefSeq" id="XP_034109270.1"/>
    </source>
</evidence>
<dbReference type="InterPro" id="IPR001487">
    <property type="entry name" value="Bromodomain"/>
</dbReference>
<evidence type="ECO:0000313" key="6">
    <source>
        <dbReference type="RefSeq" id="XP_034109268.1"/>
    </source>
</evidence>
<dbReference type="RefSeq" id="XP_034109270.1">
    <property type="nucleotide sequence ID" value="XM_034253379.2"/>
</dbReference>
<dbReference type="PANTHER" id="PTHR22880">
    <property type="entry name" value="FALZ-RELATED BROMODOMAIN-CONTAINING PROTEINS"/>
    <property type="match status" value="1"/>
</dbReference>
<dbReference type="PANTHER" id="PTHR22880:SF225">
    <property type="entry name" value="BROMODOMAIN-CONTAINING PROTEIN BET-1-RELATED"/>
    <property type="match status" value="1"/>
</dbReference>
<dbReference type="SMART" id="SM00297">
    <property type="entry name" value="BROMO"/>
    <property type="match status" value="1"/>
</dbReference>
<proteinExistence type="predicted"/>
<keyword evidence="5" id="KW-1185">Reference proteome</keyword>
<reference evidence="6 7" key="1">
    <citation type="submission" date="2025-04" db="UniProtKB">
        <authorList>
            <consortium name="RefSeq"/>
        </authorList>
    </citation>
    <scope>IDENTIFICATION</scope>
    <source>
        <strain evidence="6 7">15112-1751.03</strain>
        <tissue evidence="6 7">Whole Adult</tissue>
    </source>
</reference>
<dbReference type="Proteomes" id="UP000515160">
    <property type="component" value="Chromosome 3"/>
</dbReference>
<evidence type="ECO:0000313" key="5">
    <source>
        <dbReference type="Proteomes" id="UP000515160"/>
    </source>
</evidence>
<dbReference type="Gene3D" id="1.20.920.10">
    <property type="entry name" value="Bromodomain-like"/>
    <property type="match status" value="1"/>
</dbReference>
<dbReference type="GO" id="GO:0000785">
    <property type="term" value="C:chromatin"/>
    <property type="evidence" value="ECO:0007669"/>
    <property type="project" value="TreeGrafter"/>
</dbReference>
<accession>A0A6P8XCU1</accession>
<feature type="compositionally biased region" description="Basic and acidic residues" evidence="3">
    <location>
        <begin position="500"/>
        <end position="511"/>
    </location>
</feature>
<dbReference type="RefSeq" id="XP_034109268.1">
    <property type="nucleotide sequence ID" value="XM_034253377.2"/>
</dbReference>
<sequence>MALMVKLKLPTRVQPEVFPRPDRCGVHTNKIEFLKRQLLDKIPGKSFAPDFMQPVDSELLNVPAYYMIITDPMDVGTIIKRVQNQYYQGVDELIDDFRLVINNCFKFNRTGEVVYRKGLQLEKFFLKVLDQMPPGPEYPSSKNPQAERNHLPSENTLTVRERLCREDLKKLQNCYVDEVDKEVREFFKEKWCALSKRISKHAFKTLEDFHMTVDNIFLQSQEQAKRVYGNAFFVPLESISLQPHNKQLNELLYEVKRMDGSLRAPYNVQARWEQGLMDGIDFMIEKLSKKLDTCRQVEDERYLVGQEYWRRQRMVSSNGHKLMNVLATSYPNGIKAEPNFSKSDRHTMMQQFAMMPMHVKDEIMDIIARNEDITCDNYGLQWYDFENFNNETLLGMKKVMLPHTKLNLRNMNTYEKADLQRSLESRLETINQVLSGHRRKCPRGMRGRMPARKRARYFTNCVAKKSCSLQQQDQKQQRRSSPESSDDSDSSDSSSSSSDSTDRSDPSDDSL</sequence>
<dbReference type="InterPro" id="IPR050935">
    <property type="entry name" value="Bromo_chromatin_reader"/>
</dbReference>
<dbReference type="PROSITE" id="PS50014">
    <property type="entry name" value="BROMODOMAIN_2"/>
    <property type="match status" value="1"/>
</dbReference>
<dbReference type="GO" id="GO:0005634">
    <property type="term" value="C:nucleus"/>
    <property type="evidence" value="ECO:0007669"/>
    <property type="project" value="TreeGrafter"/>
</dbReference>
<dbReference type="AlphaFoldDB" id="A0A6P8XCU1"/>
<keyword evidence="1 2" id="KW-0103">Bromodomain</keyword>
<dbReference type="GeneID" id="117571306"/>
<feature type="domain" description="Bromo" evidence="4">
    <location>
        <begin position="43"/>
        <end position="115"/>
    </location>
</feature>
<dbReference type="SUPFAM" id="SSF47370">
    <property type="entry name" value="Bromodomain"/>
    <property type="match status" value="1"/>
</dbReference>